<keyword evidence="3" id="KW-0812">Transmembrane</keyword>
<dbReference type="GO" id="GO:0048544">
    <property type="term" value="P:recognition of pollen"/>
    <property type="evidence" value="ECO:0007669"/>
    <property type="project" value="InterPro"/>
</dbReference>
<evidence type="ECO:0000313" key="13">
    <source>
        <dbReference type="EMBL" id="KAK9268464.1"/>
    </source>
</evidence>
<proteinExistence type="predicted"/>
<feature type="domain" description="Bulb-type lectin" evidence="11">
    <location>
        <begin position="27"/>
        <end position="147"/>
    </location>
</feature>
<reference evidence="13 14" key="1">
    <citation type="journal article" date="2024" name="Plant J.">
        <title>Genome sequences and population genomics reveal climatic adaptation and genomic divergence between two closely related sweetgum species.</title>
        <authorList>
            <person name="Xu W.Q."/>
            <person name="Ren C.Q."/>
            <person name="Zhang X.Y."/>
            <person name="Comes H.P."/>
            <person name="Liu X.H."/>
            <person name="Li Y.G."/>
            <person name="Kettle C.J."/>
            <person name="Jalonen R."/>
            <person name="Gaisberger H."/>
            <person name="Ma Y.Z."/>
            <person name="Qiu Y.X."/>
        </authorList>
    </citation>
    <scope>NUCLEOTIDE SEQUENCE [LARGE SCALE GENOMIC DNA]</scope>
    <source>
        <strain evidence="13">Hangzhou</strain>
    </source>
</reference>
<dbReference type="InterPro" id="IPR011009">
    <property type="entry name" value="Kinase-like_dom_sf"/>
</dbReference>
<dbReference type="Gene3D" id="3.30.200.20">
    <property type="entry name" value="Phosphorylase Kinase, domain 1"/>
    <property type="match status" value="1"/>
</dbReference>
<feature type="domain" description="Apple" evidence="12">
    <location>
        <begin position="338"/>
        <end position="419"/>
    </location>
</feature>
<sequence length="572" mass="63646">MKTSMGVYTILLLCSSLSSFLILSIATDTITMSQSLRDGETVVSAGGSFELGFFSPDSVKRYLGIWYKKISTGTVVWVANRETPLADTSGILKVTKQGILLHLNGTESIIWSSNSSRSVQNPVAKLLDSGNFVLRDGNDDKPENLLWQSFDYPGDTILPGMKLGINMITGLEWYLSSWKSTDNPSPGDFTYRLDPYGYPQLMIKKGSAVQFISGPWNSLTFTTYGFRNRSPNPIYRFNFVSNQKEMYYTSEPFNSSLVTRVVLNQNGIIQRFNWIDRTQAWNLYRTAPIDDCDSYAICGAYGSCNSVDYPECECLKGFVPKNVADGSNKCVRKMQLDCQNGDGFIKYSSVKLPDTRSSWFKESMTLEECKLVCLNNCSCMAYTSLDISKGGSGCLIWFGDLLDIRVSTENGQDIYIRMASSELGKKGHLLNDYTTEDQELPLFDLTTVAKATNNFSINNKLGQGGFGPVYKAWRLYIESRPLEIIDASLRDSSSLLEVLRVIHVGLLCVQRFPEDRPSMSSVILMLGSKGALPQPKQPGFFNEMNIVEADSSSCKHKPCSANGVTITVLEAR</sequence>
<dbReference type="PROSITE" id="PS50948">
    <property type="entry name" value="PAN"/>
    <property type="match status" value="1"/>
</dbReference>
<gene>
    <name evidence="13" type="ORF">L1049_000215</name>
</gene>
<dbReference type="EMBL" id="JBBPBK010000015">
    <property type="protein sequence ID" value="KAK9268464.1"/>
    <property type="molecule type" value="Genomic_DNA"/>
</dbReference>
<dbReference type="InterPro" id="IPR003609">
    <property type="entry name" value="Pan_app"/>
</dbReference>
<dbReference type="Pfam" id="PF01453">
    <property type="entry name" value="B_lectin"/>
    <property type="match status" value="1"/>
</dbReference>
<evidence type="ECO:0000256" key="10">
    <source>
        <dbReference type="SAM" id="SignalP"/>
    </source>
</evidence>
<feature type="chain" id="PRO_5043051374" evidence="10">
    <location>
        <begin position="27"/>
        <end position="572"/>
    </location>
</feature>
<comment type="subcellular location">
    <subcellularLocation>
        <location evidence="1">Membrane</location>
        <topology evidence="1">Single-pass membrane protein</topology>
    </subcellularLocation>
</comment>
<dbReference type="Pfam" id="PF11883">
    <property type="entry name" value="DUF3403"/>
    <property type="match status" value="1"/>
</dbReference>
<evidence type="ECO:0000259" key="12">
    <source>
        <dbReference type="PROSITE" id="PS50948"/>
    </source>
</evidence>
<dbReference type="PANTHER" id="PTHR32444:SF183">
    <property type="entry name" value="APPLE DOMAIN-CONTAINING PROTEIN"/>
    <property type="match status" value="1"/>
</dbReference>
<comment type="caution">
    <text evidence="13">The sequence shown here is derived from an EMBL/GenBank/DDBJ whole genome shotgun (WGS) entry which is preliminary data.</text>
</comment>
<keyword evidence="6" id="KW-0472">Membrane</keyword>
<name>A0AAP0NBY2_LIQFO</name>
<keyword evidence="9" id="KW-0325">Glycoprotein</keyword>
<dbReference type="InterPro" id="IPR001480">
    <property type="entry name" value="Bulb-type_lectin_dom"/>
</dbReference>
<accession>A0AAP0NBY2</accession>
<dbReference type="CDD" id="cd01098">
    <property type="entry name" value="PAN_AP_plant"/>
    <property type="match status" value="1"/>
</dbReference>
<dbReference type="GO" id="GO:0016020">
    <property type="term" value="C:membrane"/>
    <property type="evidence" value="ECO:0007669"/>
    <property type="project" value="UniProtKB-SubCell"/>
</dbReference>
<dbReference type="Gene3D" id="3.50.4.10">
    <property type="entry name" value="Hepatocyte Growth Factor"/>
    <property type="match status" value="1"/>
</dbReference>
<dbReference type="FunFam" id="2.90.10.10:FF:000004">
    <property type="entry name" value="G-type lectin S-receptor-like serine/threonine-protein kinase"/>
    <property type="match status" value="1"/>
</dbReference>
<evidence type="ECO:0000256" key="9">
    <source>
        <dbReference type="ARBA" id="ARBA00023180"/>
    </source>
</evidence>
<evidence type="ECO:0000256" key="8">
    <source>
        <dbReference type="ARBA" id="ARBA00023170"/>
    </source>
</evidence>
<dbReference type="SMART" id="SM00473">
    <property type="entry name" value="PAN_AP"/>
    <property type="match status" value="1"/>
</dbReference>
<evidence type="ECO:0000256" key="4">
    <source>
        <dbReference type="ARBA" id="ARBA00022729"/>
    </source>
</evidence>
<evidence type="ECO:0000256" key="5">
    <source>
        <dbReference type="ARBA" id="ARBA00022989"/>
    </source>
</evidence>
<dbReference type="Gene3D" id="2.90.10.10">
    <property type="entry name" value="Bulb-type lectin domain"/>
    <property type="match status" value="1"/>
</dbReference>
<dbReference type="SUPFAM" id="SSF56112">
    <property type="entry name" value="Protein kinase-like (PK-like)"/>
    <property type="match status" value="1"/>
</dbReference>
<evidence type="ECO:0000256" key="7">
    <source>
        <dbReference type="ARBA" id="ARBA00023157"/>
    </source>
</evidence>
<keyword evidence="2" id="KW-0597">Phosphoprotein</keyword>
<evidence type="ECO:0000256" key="2">
    <source>
        <dbReference type="ARBA" id="ARBA00022553"/>
    </source>
</evidence>
<dbReference type="PANTHER" id="PTHR32444">
    <property type="entry name" value="BULB-TYPE LECTIN DOMAIN-CONTAINING PROTEIN"/>
    <property type="match status" value="1"/>
</dbReference>
<dbReference type="InterPro" id="IPR036426">
    <property type="entry name" value="Bulb-type_lectin_dom_sf"/>
</dbReference>
<dbReference type="SMART" id="SM00108">
    <property type="entry name" value="B_lectin"/>
    <property type="match status" value="1"/>
</dbReference>
<dbReference type="CDD" id="cd00054">
    <property type="entry name" value="EGF_CA"/>
    <property type="match status" value="1"/>
</dbReference>
<dbReference type="GO" id="GO:0004674">
    <property type="term" value="F:protein serine/threonine kinase activity"/>
    <property type="evidence" value="ECO:0007669"/>
    <property type="project" value="InterPro"/>
</dbReference>
<evidence type="ECO:0000256" key="6">
    <source>
        <dbReference type="ARBA" id="ARBA00023136"/>
    </source>
</evidence>
<evidence type="ECO:0000313" key="14">
    <source>
        <dbReference type="Proteomes" id="UP001415857"/>
    </source>
</evidence>
<keyword evidence="7" id="KW-1015">Disulfide bond</keyword>
<dbReference type="FunFam" id="3.50.4.10:FF:000002">
    <property type="entry name" value="G-type lectin S-receptor-like serine/threonine-protein kinase"/>
    <property type="match status" value="1"/>
</dbReference>
<feature type="signal peptide" evidence="10">
    <location>
        <begin position="1"/>
        <end position="26"/>
    </location>
</feature>
<dbReference type="Proteomes" id="UP001415857">
    <property type="component" value="Unassembled WGS sequence"/>
</dbReference>
<dbReference type="CDD" id="cd00028">
    <property type="entry name" value="B_lectin"/>
    <property type="match status" value="1"/>
</dbReference>
<dbReference type="InterPro" id="IPR021820">
    <property type="entry name" value="S-locus_recpt_kinase_C"/>
</dbReference>
<dbReference type="Pfam" id="PF00954">
    <property type="entry name" value="S_locus_glycop"/>
    <property type="match status" value="1"/>
</dbReference>
<keyword evidence="4 10" id="KW-0732">Signal</keyword>
<dbReference type="Pfam" id="PF08276">
    <property type="entry name" value="PAN_2"/>
    <property type="match status" value="1"/>
</dbReference>
<evidence type="ECO:0000256" key="1">
    <source>
        <dbReference type="ARBA" id="ARBA00004167"/>
    </source>
</evidence>
<keyword evidence="14" id="KW-1185">Reference proteome</keyword>
<dbReference type="PROSITE" id="PS50927">
    <property type="entry name" value="BULB_LECTIN"/>
    <property type="match status" value="1"/>
</dbReference>
<dbReference type="InterPro" id="IPR000858">
    <property type="entry name" value="S_locus_glycoprot_dom"/>
</dbReference>
<dbReference type="SUPFAM" id="SSF51110">
    <property type="entry name" value="alpha-D-mannose-specific plant lectins"/>
    <property type="match status" value="1"/>
</dbReference>
<keyword evidence="5" id="KW-1133">Transmembrane helix</keyword>
<dbReference type="AlphaFoldDB" id="A0AAP0NBY2"/>
<evidence type="ECO:0000259" key="11">
    <source>
        <dbReference type="PROSITE" id="PS50927"/>
    </source>
</evidence>
<evidence type="ECO:0000256" key="3">
    <source>
        <dbReference type="ARBA" id="ARBA00022692"/>
    </source>
</evidence>
<protein>
    <submittedName>
        <fullName evidence="13">Uncharacterized protein</fullName>
    </submittedName>
</protein>
<keyword evidence="8" id="KW-0675">Receptor</keyword>
<organism evidence="13 14">
    <name type="scientific">Liquidambar formosana</name>
    <name type="common">Formosan gum</name>
    <dbReference type="NCBI Taxonomy" id="63359"/>
    <lineage>
        <taxon>Eukaryota</taxon>
        <taxon>Viridiplantae</taxon>
        <taxon>Streptophyta</taxon>
        <taxon>Embryophyta</taxon>
        <taxon>Tracheophyta</taxon>
        <taxon>Spermatophyta</taxon>
        <taxon>Magnoliopsida</taxon>
        <taxon>eudicotyledons</taxon>
        <taxon>Gunneridae</taxon>
        <taxon>Pentapetalae</taxon>
        <taxon>Saxifragales</taxon>
        <taxon>Altingiaceae</taxon>
        <taxon>Liquidambar</taxon>
    </lineage>
</organism>